<evidence type="ECO:0000313" key="2">
    <source>
        <dbReference type="EMBL" id="KIM58771.1"/>
    </source>
</evidence>
<dbReference type="EMBL" id="KN822081">
    <property type="protein sequence ID" value="KIM58771.1"/>
    <property type="molecule type" value="Genomic_DNA"/>
</dbReference>
<keyword evidence="3" id="KW-1185">Reference proteome</keyword>
<feature type="region of interest" description="Disordered" evidence="1">
    <location>
        <begin position="107"/>
        <end position="141"/>
    </location>
</feature>
<dbReference type="HOGENOM" id="CLU_044501_0_0_1"/>
<dbReference type="InParanoid" id="A0A0C3DS06"/>
<protein>
    <submittedName>
        <fullName evidence="2">Uncharacterized protein</fullName>
    </submittedName>
</protein>
<feature type="compositionally biased region" description="Pro residues" evidence="1">
    <location>
        <begin position="195"/>
        <end position="211"/>
    </location>
</feature>
<evidence type="ECO:0000313" key="3">
    <source>
        <dbReference type="Proteomes" id="UP000053989"/>
    </source>
</evidence>
<organism evidence="2 3">
    <name type="scientific">Scleroderma citrinum Foug A</name>
    <dbReference type="NCBI Taxonomy" id="1036808"/>
    <lineage>
        <taxon>Eukaryota</taxon>
        <taxon>Fungi</taxon>
        <taxon>Dikarya</taxon>
        <taxon>Basidiomycota</taxon>
        <taxon>Agaricomycotina</taxon>
        <taxon>Agaricomycetes</taxon>
        <taxon>Agaricomycetidae</taxon>
        <taxon>Boletales</taxon>
        <taxon>Sclerodermatineae</taxon>
        <taxon>Sclerodermataceae</taxon>
        <taxon>Scleroderma</taxon>
    </lineage>
</organism>
<feature type="region of interest" description="Disordered" evidence="1">
    <location>
        <begin position="325"/>
        <end position="403"/>
    </location>
</feature>
<feature type="region of interest" description="Disordered" evidence="1">
    <location>
        <begin position="250"/>
        <end position="296"/>
    </location>
</feature>
<proteinExistence type="predicted"/>
<reference evidence="3" key="2">
    <citation type="submission" date="2015-01" db="EMBL/GenBank/DDBJ databases">
        <title>Evolutionary Origins and Diversification of the Mycorrhizal Mutualists.</title>
        <authorList>
            <consortium name="DOE Joint Genome Institute"/>
            <consortium name="Mycorrhizal Genomics Consortium"/>
            <person name="Kohler A."/>
            <person name="Kuo A."/>
            <person name="Nagy L.G."/>
            <person name="Floudas D."/>
            <person name="Copeland A."/>
            <person name="Barry K.W."/>
            <person name="Cichocki N."/>
            <person name="Veneault-Fourrey C."/>
            <person name="LaButti K."/>
            <person name="Lindquist E.A."/>
            <person name="Lipzen A."/>
            <person name="Lundell T."/>
            <person name="Morin E."/>
            <person name="Murat C."/>
            <person name="Riley R."/>
            <person name="Ohm R."/>
            <person name="Sun H."/>
            <person name="Tunlid A."/>
            <person name="Henrissat B."/>
            <person name="Grigoriev I.V."/>
            <person name="Hibbett D.S."/>
            <person name="Martin F."/>
        </authorList>
    </citation>
    <scope>NUCLEOTIDE SEQUENCE [LARGE SCALE GENOMIC DNA]</scope>
    <source>
        <strain evidence="3">Foug A</strain>
    </source>
</reference>
<dbReference type="AlphaFoldDB" id="A0A0C3DS06"/>
<feature type="region of interest" description="Disordered" evidence="1">
    <location>
        <begin position="177"/>
        <end position="212"/>
    </location>
</feature>
<accession>A0A0C3DS06</accession>
<dbReference type="OrthoDB" id="3253137at2759"/>
<sequence length="440" mass="48777">MVHRVSYHHAQRKLTPAASCSSTAGYYDNVLAAKMRSLVSGAIKRARLENEPMISYEDFVEDLDRGDSFTTSLIEILVKELAERRLHQSAADRGLIADRTARSLRRLSSPQSFYRERGPRRGTVGRQPLDSTAYFSQPPDELEMDEDEDELVPYGTFVPMAEGARLNSNLYDVYRSHHTTSSHPSSNDRVLPPLIDAPPPQRTNTWLPPPSGLLQTTLARQNSIRRPARSRTADFNEFTSHRRNWARQFTDDEETMLRSENPTATVPTPPAEGTPSGLRSDDALPPLAYRSASSSQPRRFFPFNRSRRFETIPARPATSASEDWLFPLPSWSGSSEGTEGVGGEEDSSMDERSQAPRLRRGGLRAPESMLSRHRLSWLSSPQVEEPTVPAGASEGSENVPPAEASELVIPRAVSAEPTVISTSPVPYSQAVPEVHSISTS</sequence>
<evidence type="ECO:0000256" key="1">
    <source>
        <dbReference type="SAM" id="MobiDB-lite"/>
    </source>
</evidence>
<feature type="region of interest" description="Disordered" evidence="1">
    <location>
        <begin position="421"/>
        <end position="440"/>
    </location>
</feature>
<dbReference type="Proteomes" id="UP000053989">
    <property type="component" value="Unassembled WGS sequence"/>
</dbReference>
<name>A0A0C3DS06_9AGAM</name>
<gene>
    <name evidence="2" type="ORF">SCLCIDRAFT_1189147</name>
</gene>
<dbReference type="STRING" id="1036808.A0A0C3DS06"/>
<reference evidence="2 3" key="1">
    <citation type="submission" date="2014-04" db="EMBL/GenBank/DDBJ databases">
        <authorList>
            <consortium name="DOE Joint Genome Institute"/>
            <person name="Kuo A."/>
            <person name="Kohler A."/>
            <person name="Nagy L.G."/>
            <person name="Floudas D."/>
            <person name="Copeland A."/>
            <person name="Barry K.W."/>
            <person name="Cichocki N."/>
            <person name="Veneault-Fourrey C."/>
            <person name="LaButti K."/>
            <person name="Lindquist E.A."/>
            <person name="Lipzen A."/>
            <person name="Lundell T."/>
            <person name="Morin E."/>
            <person name="Murat C."/>
            <person name="Sun H."/>
            <person name="Tunlid A."/>
            <person name="Henrissat B."/>
            <person name="Grigoriev I.V."/>
            <person name="Hibbett D.S."/>
            <person name="Martin F."/>
            <person name="Nordberg H.P."/>
            <person name="Cantor M.N."/>
            <person name="Hua S.X."/>
        </authorList>
    </citation>
    <scope>NUCLEOTIDE SEQUENCE [LARGE SCALE GENOMIC DNA]</scope>
    <source>
        <strain evidence="2 3">Foug A</strain>
    </source>
</reference>